<dbReference type="KEGG" id="vg:14297441"/>
<reference evidence="1 2" key="1">
    <citation type="journal article" date="2012" name="Virus Genes">
        <title>Isolation and complete genome sequence of a bacteriophage lysing Tetrasphaera jenkinsii, a filamentous bacteria responsible for bulking in activated sludge.</title>
        <authorList>
            <person name="Petrovski S."/>
            <person name="Tillett D."/>
            <person name="Seviour R.J."/>
        </authorList>
    </citation>
    <scope>NUCLEOTIDE SEQUENCE [LARGE SCALE GENOMIC DNA]</scope>
</reference>
<sequence>MNNPEANLAANRKVLEKINTHLHMLRQGILPPDIASQALMIFKSKDKAIAGMIKAREADKMNVEHIIAAYEKEQP</sequence>
<protein>
    <submittedName>
        <fullName evidence="1">Uncharacterized protein</fullName>
    </submittedName>
</protein>
<organism evidence="1 2">
    <name type="scientific">Tetrasphaera phage TJE1</name>
    <dbReference type="NCBI Taxonomy" id="981335"/>
    <lineage>
        <taxon>Viruses</taxon>
        <taxon>Duplodnaviria</taxon>
        <taxon>Heunggongvirae</taxon>
        <taxon>Uroviricota</taxon>
        <taxon>Caudoviricetes</taxon>
        <taxon>Tijeunavirus</taxon>
        <taxon>Tijeunavirus TJE1</taxon>
    </lineage>
</organism>
<proteinExistence type="predicted"/>
<dbReference type="RefSeq" id="YP_007237927.1">
    <property type="nucleotide sequence ID" value="NC_019930.1"/>
</dbReference>
<name>G4W947_9CAUD</name>
<dbReference type="GeneID" id="14297441"/>
<dbReference type="Proteomes" id="UP000002653">
    <property type="component" value="Segment"/>
</dbReference>
<keyword evidence="2" id="KW-1185">Reference proteome</keyword>
<evidence type="ECO:0000313" key="2">
    <source>
        <dbReference type="Proteomes" id="UP000002653"/>
    </source>
</evidence>
<dbReference type="EMBL" id="HQ225832">
    <property type="protein sequence ID" value="ADX42535.1"/>
    <property type="molecule type" value="Genomic_DNA"/>
</dbReference>
<evidence type="ECO:0000313" key="1">
    <source>
        <dbReference type="EMBL" id="ADX42535.1"/>
    </source>
</evidence>
<accession>G4W947</accession>